<keyword evidence="3" id="KW-1185">Reference proteome</keyword>
<dbReference type="PROSITE" id="PS51257">
    <property type="entry name" value="PROKAR_LIPOPROTEIN"/>
    <property type="match status" value="1"/>
</dbReference>
<dbReference type="Proteomes" id="UP000241085">
    <property type="component" value="Unassembled WGS sequence"/>
</dbReference>
<dbReference type="RefSeq" id="WP_107575646.1">
    <property type="nucleotide sequence ID" value="NZ_PZPL01000001.1"/>
</dbReference>
<name>A0A2T4UYA8_9MICO</name>
<gene>
    <name evidence="2" type="ORF">C1I63_17900</name>
</gene>
<sequence length="299" mass="32084">MAGVRLLPPLVLVPVLALCACTGPGPEPTGATMPERVDISEYADVRAGLDAANETMTFPIDAFFLSPAALGRVGQANALLWDACMREGGRTYPPAAFDLTTSGMLPDTLYGIWSPENARQWGYGLDPANDAVMEAANEALMAAAAADPGWDPAFDVCLESTPRIPEPGRGYGGDEELAISGPAKQVADDAKMLAMTDPRWDEARARWTDCLVAEGLRLREGETSPWAPEVPEDPEAAIRTAVLDVECKARTELVETLSSLEAQYQAALIDRERAALDEVAEKEREIVERADRIIAGSGR</sequence>
<evidence type="ECO:0000313" key="3">
    <source>
        <dbReference type="Proteomes" id="UP000241085"/>
    </source>
</evidence>
<reference evidence="2 3" key="1">
    <citation type="submission" date="2018-03" db="EMBL/GenBank/DDBJ databases">
        <title>Bacteriophage NCPPB3778 and a type I-E CRISPR drive the evolution of the US Biological Select Agent, Rathayibacter toxicus.</title>
        <authorList>
            <person name="Davis E.W.II."/>
            <person name="Tabima J.F."/>
            <person name="Weisberg A.J."/>
            <person name="Dantas Lopes L."/>
            <person name="Wiseman M.S."/>
            <person name="Wiseman M.S."/>
            <person name="Pupko T."/>
            <person name="Belcher M.S."/>
            <person name="Sechler A.J."/>
            <person name="Tancos M.A."/>
            <person name="Schroeder B.K."/>
            <person name="Murray T.D."/>
            <person name="Luster D.G."/>
            <person name="Schneider W.L."/>
            <person name="Rogers E."/>
            <person name="Andreote F.D."/>
            <person name="Grunwald N.J."/>
            <person name="Putnam M.L."/>
            <person name="Chang J.H."/>
        </authorList>
    </citation>
    <scope>NUCLEOTIDE SEQUENCE [LARGE SCALE GENOMIC DNA]</scope>
    <source>
        <strain evidence="2 3">DSM 15933</strain>
    </source>
</reference>
<keyword evidence="1" id="KW-0732">Signal</keyword>
<accession>A0A2T4UYA8</accession>
<feature type="chain" id="PRO_5039231363" evidence="1">
    <location>
        <begin position="20"/>
        <end position="299"/>
    </location>
</feature>
<feature type="signal peptide" evidence="1">
    <location>
        <begin position="1"/>
        <end position="19"/>
    </location>
</feature>
<proteinExistence type="predicted"/>
<comment type="caution">
    <text evidence="2">The sequence shown here is derived from an EMBL/GenBank/DDBJ whole genome shotgun (WGS) entry which is preliminary data.</text>
</comment>
<dbReference type="AlphaFoldDB" id="A0A2T4UYA8"/>
<evidence type="ECO:0000313" key="2">
    <source>
        <dbReference type="EMBL" id="PTL74505.1"/>
    </source>
</evidence>
<protein>
    <submittedName>
        <fullName evidence="2">Uncharacterized protein</fullName>
    </submittedName>
</protein>
<organism evidence="2 3">
    <name type="scientific">Rathayibacter caricis DSM 15933</name>
    <dbReference type="NCBI Taxonomy" id="1328867"/>
    <lineage>
        <taxon>Bacteria</taxon>
        <taxon>Bacillati</taxon>
        <taxon>Actinomycetota</taxon>
        <taxon>Actinomycetes</taxon>
        <taxon>Micrococcales</taxon>
        <taxon>Microbacteriaceae</taxon>
        <taxon>Rathayibacter</taxon>
    </lineage>
</organism>
<dbReference type="EMBL" id="PZPL01000001">
    <property type="protein sequence ID" value="PTL74505.1"/>
    <property type="molecule type" value="Genomic_DNA"/>
</dbReference>
<evidence type="ECO:0000256" key="1">
    <source>
        <dbReference type="SAM" id="SignalP"/>
    </source>
</evidence>